<accession>F4Q7T0</accession>
<sequence>MIGTRIGKLVVATVAAAGVTLPAAWYLRENILYTEQLEDELQRQIDVTKTHIQKTDDMLRQVTELNSRTSVMVQKNQETIDELAYYRSMYGVDRFDGMPAEHGSPRPTAPIHAQLMQYGLPSNANLWFYDQFIVSTNAERRVPNWVIQLIERGDHQDKPKTSDRKKSGFNNNTPHISMLNRANNKDYLGSGWSRGHMVPAGDMQMYNQLAMNQTFLLNSNIVPQDLQNNVNFWYRLEVFCKSDLAKHFDNVTVVSGPVYVPNLVEPIPGVVDTPGARFPKKKERRYLKHEVIGENNVAVPTHLFKVILAEKTLDQQLQDKEKSNGNGTEKSKLVVGAFMVPNEPIPSTAKLEDYEVSLATLEKLSGLEFFGRLRNSPYLHPDPLCEEFPCSVMTELDLETWNIPRRIGWSRSQKDLDLVLTDIQQKNIPTTPQISKALDDKLLEFEKEKEKEKSNQIKSI</sequence>
<feature type="compositionally biased region" description="Basic and acidic residues" evidence="4">
    <location>
        <begin position="153"/>
        <end position="166"/>
    </location>
</feature>
<evidence type="ECO:0000256" key="3">
    <source>
        <dbReference type="PIRSR" id="PIRSR640255-2"/>
    </source>
</evidence>
<proteinExistence type="inferred from homology"/>
<organism evidence="7 8">
    <name type="scientific">Cavenderia fasciculata</name>
    <name type="common">Slime mold</name>
    <name type="synonym">Dictyostelium fasciculatum</name>
    <dbReference type="NCBI Taxonomy" id="261658"/>
    <lineage>
        <taxon>Eukaryota</taxon>
        <taxon>Amoebozoa</taxon>
        <taxon>Evosea</taxon>
        <taxon>Eumycetozoa</taxon>
        <taxon>Dictyostelia</taxon>
        <taxon>Acytosteliales</taxon>
        <taxon>Cavenderiaceae</taxon>
        <taxon>Cavenderia</taxon>
    </lineage>
</organism>
<feature type="domain" description="ENPP1-3/EXOG-like endonuclease/phosphodiesterase" evidence="5">
    <location>
        <begin position="129"/>
        <end position="376"/>
    </location>
</feature>
<dbReference type="InterPro" id="IPR044925">
    <property type="entry name" value="His-Me_finger_sf"/>
</dbReference>
<dbReference type="GO" id="GO:0003676">
    <property type="term" value="F:nucleic acid binding"/>
    <property type="evidence" value="ECO:0007669"/>
    <property type="project" value="InterPro"/>
</dbReference>
<gene>
    <name evidence="7" type="ORF">DFA_09499</name>
</gene>
<feature type="region of interest" description="Disordered" evidence="4">
    <location>
        <begin position="153"/>
        <end position="176"/>
    </location>
</feature>
<dbReference type="Pfam" id="PF01223">
    <property type="entry name" value="Endonuclease_NS"/>
    <property type="match status" value="1"/>
</dbReference>
<evidence type="ECO:0000259" key="5">
    <source>
        <dbReference type="SMART" id="SM00477"/>
    </source>
</evidence>
<dbReference type="AlphaFoldDB" id="F4Q7T0"/>
<dbReference type="OrthoDB" id="5418055at2759"/>
<keyword evidence="3" id="KW-0479">Metal-binding</keyword>
<dbReference type="STRING" id="1054147.F4Q7T0"/>
<protein>
    <submittedName>
        <fullName evidence="7">Uncharacterized protein</fullName>
    </submittedName>
</protein>
<feature type="domain" description="DNA/RNA non-specific endonuclease/pyrophosphatase/phosphodiesterase" evidence="6">
    <location>
        <begin position="128"/>
        <end position="376"/>
    </location>
</feature>
<evidence type="ECO:0000313" key="7">
    <source>
        <dbReference type="EMBL" id="EGG15830.1"/>
    </source>
</evidence>
<dbReference type="KEGG" id="dfa:DFA_09499"/>
<evidence type="ECO:0000259" key="6">
    <source>
        <dbReference type="SMART" id="SM00892"/>
    </source>
</evidence>
<evidence type="ECO:0000256" key="1">
    <source>
        <dbReference type="ARBA" id="ARBA00010052"/>
    </source>
</evidence>
<dbReference type="SMART" id="SM00477">
    <property type="entry name" value="NUC"/>
    <property type="match status" value="1"/>
</dbReference>
<dbReference type="PANTHER" id="PTHR13966:SF5">
    <property type="entry name" value="ENDONUCLEASE G, MITOCHONDRIAL"/>
    <property type="match status" value="1"/>
</dbReference>
<evidence type="ECO:0000256" key="2">
    <source>
        <dbReference type="PIRSR" id="PIRSR640255-1"/>
    </source>
</evidence>
<dbReference type="GeneID" id="14867860"/>
<dbReference type="PANTHER" id="PTHR13966">
    <property type="entry name" value="ENDONUCLEASE RELATED"/>
    <property type="match status" value="1"/>
</dbReference>
<name>F4Q7T0_CACFS</name>
<dbReference type="Gene3D" id="3.40.570.10">
    <property type="entry name" value="Extracellular Endonuclease, subunit A"/>
    <property type="match status" value="1"/>
</dbReference>
<dbReference type="GO" id="GO:0004521">
    <property type="term" value="F:RNA endonuclease activity"/>
    <property type="evidence" value="ECO:0007669"/>
    <property type="project" value="TreeGrafter"/>
</dbReference>
<dbReference type="InterPro" id="IPR001604">
    <property type="entry name" value="Endo_G_ENPP1-like_dom"/>
</dbReference>
<dbReference type="GO" id="GO:0046872">
    <property type="term" value="F:metal ion binding"/>
    <property type="evidence" value="ECO:0007669"/>
    <property type="project" value="UniProtKB-KW"/>
</dbReference>
<dbReference type="GO" id="GO:0005743">
    <property type="term" value="C:mitochondrial inner membrane"/>
    <property type="evidence" value="ECO:0007669"/>
    <property type="project" value="TreeGrafter"/>
</dbReference>
<dbReference type="GO" id="GO:0000014">
    <property type="term" value="F:single-stranded DNA endodeoxyribonuclease activity"/>
    <property type="evidence" value="ECO:0007669"/>
    <property type="project" value="TreeGrafter"/>
</dbReference>
<dbReference type="OMA" id="WYRLESF"/>
<dbReference type="GO" id="GO:0005634">
    <property type="term" value="C:nucleus"/>
    <property type="evidence" value="ECO:0007669"/>
    <property type="project" value="TreeGrafter"/>
</dbReference>
<comment type="similarity">
    <text evidence="1">Belongs to the DNA/RNA non-specific endonuclease family.</text>
</comment>
<dbReference type="SUPFAM" id="SSF54060">
    <property type="entry name" value="His-Me finger endonucleases"/>
    <property type="match status" value="1"/>
</dbReference>
<evidence type="ECO:0000256" key="4">
    <source>
        <dbReference type="SAM" id="MobiDB-lite"/>
    </source>
</evidence>
<dbReference type="SMART" id="SM00892">
    <property type="entry name" value="Endonuclease_NS"/>
    <property type="match status" value="1"/>
</dbReference>
<evidence type="ECO:0000313" key="8">
    <source>
        <dbReference type="Proteomes" id="UP000007797"/>
    </source>
</evidence>
<dbReference type="RefSeq" id="XP_004352155.1">
    <property type="nucleotide sequence ID" value="XM_004352103.1"/>
</dbReference>
<feature type="active site" description="Proton acceptor" evidence="2">
    <location>
        <position position="196"/>
    </location>
</feature>
<dbReference type="CDD" id="cd00091">
    <property type="entry name" value="NUC"/>
    <property type="match status" value="1"/>
</dbReference>
<reference evidence="8" key="1">
    <citation type="journal article" date="2011" name="Genome Res.">
        <title>Phylogeny-wide analysis of social amoeba genomes highlights ancient origins for complex intercellular communication.</title>
        <authorList>
            <person name="Heidel A.J."/>
            <person name="Lawal H.M."/>
            <person name="Felder M."/>
            <person name="Schilde C."/>
            <person name="Helps N.R."/>
            <person name="Tunggal B."/>
            <person name="Rivero F."/>
            <person name="John U."/>
            <person name="Schleicher M."/>
            <person name="Eichinger L."/>
            <person name="Platzer M."/>
            <person name="Noegel A.A."/>
            <person name="Schaap P."/>
            <person name="Gloeckner G."/>
        </authorList>
    </citation>
    <scope>NUCLEOTIDE SEQUENCE [LARGE SCALE GENOMIC DNA]</scope>
    <source>
        <strain evidence="8">SH3</strain>
    </source>
</reference>
<feature type="binding site" evidence="3">
    <location>
        <position position="229"/>
    </location>
    <ligand>
        <name>Mg(2+)</name>
        <dbReference type="ChEBI" id="CHEBI:18420"/>
        <note>catalytic</note>
    </ligand>
</feature>
<dbReference type="Proteomes" id="UP000007797">
    <property type="component" value="Unassembled WGS sequence"/>
</dbReference>
<dbReference type="InterPro" id="IPR020821">
    <property type="entry name" value="ENPP1-3/EXOG-like_nuc-like"/>
</dbReference>
<dbReference type="InterPro" id="IPR040255">
    <property type="entry name" value="Non-specific_endonuclease"/>
</dbReference>
<keyword evidence="8" id="KW-1185">Reference proteome</keyword>
<dbReference type="EMBL" id="GL883025">
    <property type="protein sequence ID" value="EGG15830.1"/>
    <property type="molecule type" value="Genomic_DNA"/>
</dbReference>
<dbReference type="InterPro" id="IPR044929">
    <property type="entry name" value="DNA/RNA_non-sp_Endonuclease_sf"/>
</dbReference>